<proteinExistence type="predicted"/>
<dbReference type="InterPro" id="IPR036986">
    <property type="entry name" value="S4_RNA-bd_sf"/>
</dbReference>
<dbReference type="Proteomes" id="UP001595685">
    <property type="component" value="Unassembled WGS sequence"/>
</dbReference>
<evidence type="ECO:0000313" key="3">
    <source>
        <dbReference type="Proteomes" id="UP001595685"/>
    </source>
</evidence>
<dbReference type="Pfam" id="PF13275">
    <property type="entry name" value="S4_2"/>
    <property type="match status" value="1"/>
</dbReference>
<dbReference type="RefSeq" id="WP_340292175.1">
    <property type="nucleotide sequence ID" value="NZ_JBBEOI010000062.1"/>
</dbReference>
<dbReference type="Gene3D" id="3.10.290.10">
    <property type="entry name" value="RNA-binding S4 domain"/>
    <property type="match status" value="1"/>
</dbReference>
<dbReference type="EMBL" id="JBHRWW010000016">
    <property type="protein sequence ID" value="MFC3690116.1"/>
    <property type="molecule type" value="Genomic_DNA"/>
</dbReference>
<name>A0ABV7WJQ9_9MICO</name>
<dbReference type="CDD" id="cd00165">
    <property type="entry name" value="S4"/>
    <property type="match status" value="1"/>
</dbReference>
<organism evidence="2 3">
    <name type="scientific">Aquipuribacter hungaricus</name>
    <dbReference type="NCBI Taxonomy" id="545624"/>
    <lineage>
        <taxon>Bacteria</taxon>
        <taxon>Bacillati</taxon>
        <taxon>Actinomycetota</taxon>
        <taxon>Actinomycetes</taxon>
        <taxon>Micrococcales</taxon>
        <taxon>Intrasporangiaceae</taxon>
        <taxon>Aquipuribacter</taxon>
    </lineage>
</organism>
<keyword evidence="1" id="KW-0694">RNA-binding</keyword>
<dbReference type="SUPFAM" id="SSF55174">
    <property type="entry name" value="Alpha-L RNA-binding motif"/>
    <property type="match status" value="1"/>
</dbReference>
<sequence>MREVQITGDSIRLGQLLKLADAVDAGSDVKQLLATGEVTVNGEVETRRGRQLARGDEVSTRAEDLKVV</sequence>
<comment type="caution">
    <text evidence="2">The sequence shown here is derived from an EMBL/GenBank/DDBJ whole genome shotgun (WGS) entry which is preliminary data.</text>
</comment>
<evidence type="ECO:0000256" key="1">
    <source>
        <dbReference type="PROSITE-ProRule" id="PRU00182"/>
    </source>
</evidence>
<keyword evidence="3" id="KW-1185">Reference proteome</keyword>
<protein>
    <submittedName>
        <fullName evidence="2">RNA-binding S4 domain-containing protein</fullName>
    </submittedName>
</protein>
<reference evidence="3" key="1">
    <citation type="journal article" date="2019" name="Int. J. Syst. Evol. Microbiol.">
        <title>The Global Catalogue of Microorganisms (GCM) 10K type strain sequencing project: providing services to taxonomists for standard genome sequencing and annotation.</title>
        <authorList>
            <consortium name="The Broad Institute Genomics Platform"/>
            <consortium name="The Broad Institute Genome Sequencing Center for Infectious Disease"/>
            <person name="Wu L."/>
            <person name="Ma J."/>
        </authorList>
    </citation>
    <scope>NUCLEOTIDE SEQUENCE [LARGE SCALE GENOMIC DNA]</scope>
    <source>
        <strain evidence="3">NCAIM B.02333</strain>
    </source>
</reference>
<evidence type="ECO:0000313" key="2">
    <source>
        <dbReference type="EMBL" id="MFC3690116.1"/>
    </source>
</evidence>
<accession>A0ABV7WJQ9</accession>
<dbReference type="PROSITE" id="PS50889">
    <property type="entry name" value="S4"/>
    <property type="match status" value="1"/>
</dbReference>
<gene>
    <name evidence="2" type="ORF">ACFOLH_17350</name>
</gene>